<dbReference type="EnsemblProtists" id="PYU1_T012462">
    <property type="protein sequence ID" value="PYU1_T012462"/>
    <property type="gene ID" value="PYU1_G012436"/>
</dbReference>
<reference evidence="1" key="3">
    <citation type="submission" date="2015-02" db="UniProtKB">
        <authorList>
            <consortium name="EnsemblProtists"/>
        </authorList>
    </citation>
    <scope>IDENTIFICATION</scope>
    <source>
        <strain evidence="1">DAOM BR144</strain>
    </source>
</reference>
<dbReference type="AlphaFoldDB" id="K3X5G3"/>
<organism evidence="1 2">
    <name type="scientific">Globisporangium ultimum (strain ATCC 200006 / CBS 805.95 / DAOM BR144)</name>
    <name type="common">Pythium ultimum</name>
    <dbReference type="NCBI Taxonomy" id="431595"/>
    <lineage>
        <taxon>Eukaryota</taxon>
        <taxon>Sar</taxon>
        <taxon>Stramenopiles</taxon>
        <taxon>Oomycota</taxon>
        <taxon>Peronosporomycetes</taxon>
        <taxon>Pythiales</taxon>
        <taxon>Pythiaceae</taxon>
        <taxon>Globisporangium</taxon>
    </lineage>
</organism>
<dbReference type="VEuPathDB" id="FungiDB:PYU1_G012436"/>
<protein>
    <submittedName>
        <fullName evidence="1">Uncharacterized protein</fullName>
    </submittedName>
</protein>
<reference evidence="2" key="1">
    <citation type="journal article" date="2010" name="Genome Biol.">
        <title>Genome sequence of the necrotrophic plant pathogen Pythium ultimum reveals original pathogenicity mechanisms and effector repertoire.</title>
        <authorList>
            <person name="Levesque C.A."/>
            <person name="Brouwer H."/>
            <person name="Cano L."/>
            <person name="Hamilton J.P."/>
            <person name="Holt C."/>
            <person name="Huitema E."/>
            <person name="Raffaele S."/>
            <person name="Robideau G.P."/>
            <person name="Thines M."/>
            <person name="Win J."/>
            <person name="Zerillo M.M."/>
            <person name="Beakes G.W."/>
            <person name="Boore J.L."/>
            <person name="Busam D."/>
            <person name="Dumas B."/>
            <person name="Ferriera S."/>
            <person name="Fuerstenberg S.I."/>
            <person name="Gachon C.M."/>
            <person name="Gaulin E."/>
            <person name="Govers F."/>
            <person name="Grenville-Briggs L."/>
            <person name="Horner N."/>
            <person name="Hostetler J."/>
            <person name="Jiang R.H."/>
            <person name="Johnson J."/>
            <person name="Krajaejun T."/>
            <person name="Lin H."/>
            <person name="Meijer H.J."/>
            <person name="Moore B."/>
            <person name="Morris P."/>
            <person name="Phuntmart V."/>
            <person name="Puiu D."/>
            <person name="Shetty J."/>
            <person name="Stajich J.E."/>
            <person name="Tripathy S."/>
            <person name="Wawra S."/>
            <person name="van West P."/>
            <person name="Whitty B.R."/>
            <person name="Coutinho P.M."/>
            <person name="Henrissat B."/>
            <person name="Martin F."/>
            <person name="Thomas P.D."/>
            <person name="Tyler B.M."/>
            <person name="De Vries R.P."/>
            <person name="Kamoun S."/>
            <person name="Yandell M."/>
            <person name="Tisserat N."/>
            <person name="Buell C.R."/>
        </authorList>
    </citation>
    <scope>NUCLEOTIDE SEQUENCE</scope>
    <source>
        <strain evidence="2">DAOM:BR144</strain>
    </source>
</reference>
<accession>K3X5G3</accession>
<dbReference type="InParanoid" id="K3X5G3"/>
<sequence length="85" mass="9594">MLIMAGDFASKTDKELQESLDAFLVPGMMNLNVLGASDVIGNMWHEMRESKLLCRRLDTRLSYLRSHPRKLHEADKVSVFASTLG</sequence>
<name>K3X5G3_GLOUD</name>
<keyword evidence="2" id="KW-1185">Reference proteome</keyword>
<reference evidence="2" key="2">
    <citation type="submission" date="2010-04" db="EMBL/GenBank/DDBJ databases">
        <authorList>
            <person name="Buell R."/>
            <person name="Hamilton J."/>
            <person name="Hostetler J."/>
        </authorList>
    </citation>
    <scope>NUCLEOTIDE SEQUENCE [LARGE SCALE GENOMIC DNA]</scope>
    <source>
        <strain evidence="2">DAOM:BR144</strain>
    </source>
</reference>
<proteinExistence type="predicted"/>
<dbReference type="Proteomes" id="UP000019132">
    <property type="component" value="Unassembled WGS sequence"/>
</dbReference>
<dbReference type="HOGENOM" id="CLU_2517566_0_0_1"/>
<evidence type="ECO:0000313" key="2">
    <source>
        <dbReference type="Proteomes" id="UP000019132"/>
    </source>
</evidence>
<dbReference type="EMBL" id="GL376610">
    <property type="status" value="NOT_ANNOTATED_CDS"/>
    <property type="molecule type" value="Genomic_DNA"/>
</dbReference>
<evidence type="ECO:0000313" key="1">
    <source>
        <dbReference type="EnsemblProtists" id="PYU1_T012462"/>
    </source>
</evidence>